<dbReference type="Proteomes" id="UP000008810">
    <property type="component" value="Chromosome 3"/>
</dbReference>
<dbReference type="AlphaFoldDB" id="A0A0Q3LJR2"/>
<evidence type="ECO:0000313" key="2">
    <source>
        <dbReference type="EMBL" id="KQJ92725.2"/>
    </source>
</evidence>
<proteinExistence type="predicted"/>
<feature type="compositionally biased region" description="Gly residues" evidence="1">
    <location>
        <begin position="16"/>
        <end position="25"/>
    </location>
</feature>
<feature type="compositionally biased region" description="Basic residues" evidence="1">
    <location>
        <begin position="26"/>
        <end position="39"/>
    </location>
</feature>
<protein>
    <submittedName>
        <fullName evidence="2 3">Uncharacterized protein</fullName>
    </submittedName>
</protein>
<organism evidence="2">
    <name type="scientific">Brachypodium distachyon</name>
    <name type="common">Purple false brome</name>
    <name type="synonym">Trachynia distachya</name>
    <dbReference type="NCBI Taxonomy" id="15368"/>
    <lineage>
        <taxon>Eukaryota</taxon>
        <taxon>Viridiplantae</taxon>
        <taxon>Streptophyta</taxon>
        <taxon>Embryophyta</taxon>
        <taxon>Tracheophyta</taxon>
        <taxon>Spermatophyta</taxon>
        <taxon>Magnoliopsida</taxon>
        <taxon>Liliopsida</taxon>
        <taxon>Poales</taxon>
        <taxon>Poaceae</taxon>
        <taxon>BOP clade</taxon>
        <taxon>Pooideae</taxon>
        <taxon>Stipodae</taxon>
        <taxon>Brachypodieae</taxon>
        <taxon>Brachypodium</taxon>
    </lineage>
</organism>
<feature type="region of interest" description="Disordered" evidence="1">
    <location>
        <begin position="1"/>
        <end position="49"/>
    </location>
</feature>
<accession>A0A0Q3LJR2</accession>
<evidence type="ECO:0000256" key="1">
    <source>
        <dbReference type="SAM" id="MobiDB-lite"/>
    </source>
</evidence>
<evidence type="ECO:0000313" key="4">
    <source>
        <dbReference type="Proteomes" id="UP000008810"/>
    </source>
</evidence>
<reference evidence="2 3" key="1">
    <citation type="journal article" date="2010" name="Nature">
        <title>Genome sequencing and analysis of the model grass Brachypodium distachyon.</title>
        <authorList>
            <consortium name="International Brachypodium Initiative"/>
        </authorList>
    </citation>
    <scope>NUCLEOTIDE SEQUENCE [LARGE SCALE GENOMIC DNA]</scope>
    <source>
        <strain evidence="2 3">Bd21</strain>
    </source>
</reference>
<sequence>MAEEEGKRKNRRELGTGAGLLGFGLGRKKGGNKGKKRKAGGPAREAQVTQRLYMAAPSPPSTRTEQEFICSVLVNCDCHQVACLLNAYA</sequence>
<evidence type="ECO:0000313" key="3">
    <source>
        <dbReference type="EnsemblPlants" id="KQJ92725"/>
    </source>
</evidence>
<name>A0A0Q3LJR2_BRADI</name>
<dbReference type="InParanoid" id="A0A0Q3LJR2"/>
<dbReference type="EMBL" id="CM000882">
    <property type="protein sequence ID" value="KQJ92725.2"/>
    <property type="molecule type" value="Genomic_DNA"/>
</dbReference>
<dbReference type="EnsemblPlants" id="KQJ92725">
    <property type="protein sequence ID" value="KQJ92725"/>
    <property type="gene ID" value="BRADI_3g00242v3"/>
</dbReference>
<reference evidence="3" key="3">
    <citation type="submission" date="2018-08" db="UniProtKB">
        <authorList>
            <consortium name="EnsemblPlants"/>
        </authorList>
    </citation>
    <scope>IDENTIFICATION</scope>
    <source>
        <strain evidence="3">cv. Bd21</strain>
    </source>
</reference>
<reference evidence="2" key="2">
    <citation type="submission" date="2017-06" db="EMBL/GenBank/DDBJ databases">
        <title>WGS assembly of Brachypodium distachyon.</title>
        <authorList>
            <consortium name="The International Brachypodium Initiative"/>
            <person name="Lucas S."/>
            <person name="Harmon-Smith M."/>
            <person name="Lail K."/>
            <person name="Tice H."/>
            <person name="Grimwood J."/>
            <person name="Bruce D."/>
            <person name="Barry K."/>
            <person name="Shu S."/>
            <person name="Lindquist E."/>
            <person name="Wang M."/>
            <person name="Pitluck S."/>
            <person name="Vogel J.P."/>
            <person name="Garvin D.F."/>
            <person name="Mockler T.C."/>
            <person name="Schmutz J."/>
            <person name="Rokhsar D."/>
            <person name="Bevan M.W."/>
        </authorList>
    </citation>
    <scope>NUCLEOTIDE SEQUENCE</scope>
    <source>
        <strain evidence="2">Bd21</strain>
    </source>
</reference>
<dbReference type="Gramene" id="KQJ92725">
    <property type="protein sequence ID" value="KQJ92725"/>
    <property type="gene ID" value="BRADI_3g00242v3"/>
</dbReference>
<keyword evidence="4" id="KW-1185">Reference proteome</keyword>
<gene>
    <name evidence="2" type="ORF">BRADI_3g00242v3</name>
</gene>